<reference evidence="1" key="2">
    <citation type="journal article" date="2015" name="Fish Shellfish Immunol.">
        <title>Early steps in the European eel (Anguilla anguilla)-Vibrio vulnificus interaction in the gills: Role of the RtxA13 toxin.</title>
        <authorList>
            <person name="Callol A."/>
            <person name="Pajuelo D."/>
            <person name="Ebbesson L."/>
            <person name="Teles M."/>
            <person name="MacKenzie S."/>
            <person name="Amaro C."/>
        </authorList>
    </citation>
    <scope>NUCLEOTIDE SEQUENCE</scope>
</reference>
<proteinExistence type="predicted"/>
<dbReference type="AlphaFoldDB" id="A0A0E9UBQ9"/>
<name>A0A0E9UBQ9_ANGAN</name>
<organism evidence="1">
    <name type="scientific">Anguilla anguilla</name>
    <name type="common">European freshwater eel</name>
    <name type="synonym">Muraena anguilla</name>
    <dbReference type="NCBI Taxonomy" id="7936"/>
    <lineage>
        <taxon>Eukaryota</taxon>
        <taxon>Metazoa</taxon>
        <taxon>Chordata</taxon>
        <taxon>Craniata</taxon>
        <taxon>Vertebrata</taxon>
        <taxon>Euteleostomi</taxon>
        <taxon>Actinopterygii</taxon>
        <taxon>Neopterygii</taxon>
        <taxon>Teleostei</taxon>
        <taxon>Anguilliformes</taxon>
        <taxon>Anguillidae</taxon>
        <taxon>Anguilla</taxon>
    </lineage>
</organism>
<sequence>MSFFMALGDGLTGAKALQAFWGPHHPQVFLTLVLISVRAERFVVSFGLSRHRQG</sequence>
<dbReference type="EMBL" id="GBXM01045283">
    <property type="protein sequence ID" value="JAH63294.1"/>
    <property type="molecule type" value="Transcribed_RNA"/>
</dbReference>
<evidence type="ECO:0000313" key="1">
    <source>
        <dbReference type="EMBL" id="JAH63294.1"/>
    </source>
</evidence>
<protein>
    <submittedName>
        <fullName evidence="1">Uncharacterized protein</fullName>
    </submittedName>
</protein>
<accession>A0A0E9UBQ9</accession>
<reference evidence="1" key="1">
    <citation type="submission" date="2014-11" db="EMBL/GenBank/DDBJ databases">
        <authorList>
            <person name="Amaro Gonzalez C."/>
        </authorList>
    </citation>
    <scope>NUCLEOTIDE SEQUENCE</scope>
</reference>